<name>A0A9X9T814_METOG</name>
<organism evidence="10 11">
    <name type="scientific">Methanogenium organophilum</name>
    <dbReference type="NCBI Taxonomy" id="2199"/>
    <lineage>
        <taxon>Archaea</taxon>
        <taxon>Methanobacteriati</taxon>
        <taxon>Methanobacteriota</taxon>
        <taxon>Stenosarchaea group</taxon>
        <taxon>Methanomicrobia</taxon>
        <taxon>Methanomicrobiales</taxon>
        <taxon>Methanomicrobiaceae</taxon>
        <taxon>Methanogenium</taxon>
    </lineage>
</organism>
<keyword evidence="7 9" id="KW-0472">Membrane</keyword>
<dbReference type="EC" id="3.4.22.-" evidence="10"/>
<evidence type="ECO:0000256" key="3">
    <source>
        <dbReference type="ARBA" id="ARBA00022670"/>
    </source>
</evidence>
<feature type="transmembrane region" description="Helical" evidence="9">
    <location>
        <begin position="51"/>
        <end position="71"/>
    </location>
</feature>
<dbReference type="InterPro" id="IPR026392">
    <property type="entry name" value="Exo/Archaeosortase_dom"/>
</dbReference>
<evidence type="ECO:0000256" key="4">
    <source>
        <dbReference type="ARBA" id="ARBA00022692"/>
    </source>
</evidence>
<dbReference type="NCBIfam" id="TIGR04125">
    <property type="entry name" value="exosort_PGF_TRM"/>
    <property type="match status" value="1"/>
</dbReference>
<keyword evidence="4 9" id="KW-0812">Transmembrane</keyword>
<dbReference type="RefSeq" id="WP_268186479.1">
    <property type="nucleotide sequence ID" value="NZ_CP113361.1"/>
</dbReference>
<keyword evidence="11" id="KW-1185">Reference proteome</keyword>
<feature type="transmembrane region" description="Helical" evidence="9">
    <location>
        <begin position="22"/>
        <end position="39"/>
    </location>
</feature>
<evidence type="ECO:0000256" key="6">
    <source>
        <dbReference type="ARBA" id="ARBA00022989"/>
    </source>
</evidence>
<feature type="active site" description="Proton donor" evidence="8">
    <location>
        <position position="186"/>
    </location>
</feature>
<feature type="transmembrane region" description="Helical" evidence="9">
    <location>
        <begin position="172"/>
        <end position="195"/>
    </location>
</feature>
<feature type="transmembrane region" description="Helical" evidence="9">
    <location>
        <begin position="136"/>
        <end position="160"/>
    </location>
</feature>
<evidence type="ECO:0000256" key="2">
    <source>
        <dbReference type="ARBA" id="ARBA00022475"/>
    </source>
</evidence>
<dbReference type="PIRSF" id="PIRSF025737">
    <property type="entry name" value="Cyco1"/>
    <property type="match status" value="1"/>
</dbReference>
<dbReference type="GeneID" id="76835979"/>
<feature type="transmembrane region" description="Helical" evidence="9">
    <location>
        <begin position="77"/>
        <end position="97"/>
    </location>
</feature>
<dbReference type="InterPro" id="IPR014522">
    <property type="entry name" value="ArtA"/>
</dbReference>
<evidence type="ECO:0000256" key="5">
    <source>
        <dbReference type="ARBA" id="ARBA00022801"/>
    </source>
</evidence>
<evidence type="ECO:0000256" key="1">
    <source>
        <dbReference type="ARBA" id="ARBA00004651"/>
    </source>
</evidence>
<keyword evidence="5 10" id="KW-0378">Hydrolase</keyword>
<keyword evidence="3" id="KW-0645">Protease</keyword>
<dbReference type="GO" id="GO:0008233">
    <property type="term" value="F:peptidase activity"/>
    <property type="evidence" value="ECO:0007669"/>
    <property type="project" value="UniProtKB-KW"/>
</dbReference>
<feature type="transmembrane region" description="Helical" evidence="9">
    <location>
        <begin position="215"/>
        <end position="240"/>
    </location>
</feature>
<evidence type="ECO:0000256" key="8">
    <source>
        <dbReference type="PIRSR" id="PIRSR025737-1"/>
    </source>
</evidence>
<evidence type="ECO:0000256" key="7">
    <source>
        <dbReference type="ARBA" id="ARBA00023136"/>
    </source>
</evidence>
<dbReference type="Proteomes" id="UP001163096">
    <property type="component" value="Chromosome"/>
</dbReference>
<accession>A0A9X9T814</accession>
<gene>
    <name evidence="10" type="primary">artA</name>
    <name evidence="10" type="ORF">OU421_12715</name>
</gene>
<dbReference type="KEGG" id="mou:OU421_12715"/>
<reference evidence="10" key="1">
    <citation type="submission" date="2022-11" db="EMBL/GenBank/DDBJ databases">
        <title>Complete genome sequence of Methanogenium organophilum DSM 3596.</title>
        <authorList>
            <person name="Chen S.-C."/>
            <person name="Lai S.-J."/>
            <person name="You Y.-T."/>
        </authorList>
    </citation>
    <scope>NUCLEOTIDE SEQUENCE</scope>
    <source>
        <strain evidence="10">DSM 3596</strain>
    </source>
</reference>
<dbReference type="AlphaFoldDB" id="A0A9X9T814"/>
<keyword evidence="6 9" id="KW-1133">Transmembrane helix</keyword>
<dbReference type="InterPro" id="IPR019127">
    <property type="entry name" value="Exosortase"/>
</dbReference>
<dbReference type="EMBL" id="CP113361">
    <property type="protein sequence ID" value="WAI01255.1"/>
    <property type="molecule type" value="Genomic_DNA"/>
</dbReference>
<feature type="active site" description="Acyl-thioester intermediate" evidence="8">
    <location>
        <position position="145"/>
    </location>
</feature>
<protein>
    <submittedName>
        <fullName evidence="10">Archaeosortase A</fullName>
        <ecNumber evidence="10">3.4.22.-</ecNumber>
    </submittedName>
</protein>
<evidence type="ECO:0000313" key="10">
    <source>
        <dbReference type="EMBL" id="WAI01255.1"/>
    </source>
</evidence>
<sequence>MQEIFVLISFVAFFLFLFPTDFRKYFAIVGWISIIGVLFAKFPEYIIANNFMYPVAAFLGIPFLIILIPKLLQENEFSIILSRMAGIAYVIFAPFMLIPFLADWLIAVNVGLLSWVFTGIGFPYELVDWNMFRADLYRVEIILACTGIQGMAIMLGVAWAIPSSVKQKVLSFLAVVPVIFVLNIARNTFIIMAYGDQWFPYLPEIASNGHMGYESFFWAHNFVAEIGALFAFIGVAYMLYRINPLLGEKMAGIVDLFVRDIRGWFGKDR</sequence>
<evidence type="ECO:0000256" key="9">
    <source>
        <dbReference type="SAM" id="Phobius"/>
    </source>
</evidence>
<proteinExistence type="predicted"/>
<dbReference type="GO" id="GO:0005886">
    <property type="term" value="C:plasma membrane"/>
    <property type="evidence" value="ECO:0007669"/>
    <property type="project" value="UniProtKB-SubCell"/>
</dbReference>
<comment type="subcellular location">
    <subcellularLocation>
        <location evidence="1">Cell membrane</location>
        <topology evidence="1">Multi-pass membrane protein</topology>
    </subcellularLocation>
</comment>
<keyword evidence="2" id="KW-1003">Cell membrane</keyword>
<dbReference type="Pfam" id="PF09721">
    <property type="entry name" value="Exosortase_EpsH"/>
    <property type="match status" value="1"/>
</dbReference>
<dbReference type="NCBIfam" id="TIGR04178">
    <property type="entry name" value="exo_archaeo"/>
    <property type="match status" value="1"/>
</dbReference>
<dbReference type="GO" id="GO:0006508">
    <property type="term" value="P:proteolysis"/>
    <property type="evidence" value="ECO:0007669"/>
    <property type="project" value="UniProtKB-KW"/>
</dbReference>
<evidence type="ECO:0000313" key="11">
    <source>
        <dbReference type="Proteomes" id="UP001163096"/>
    </source>
</evidence>